<dbReference type="PROSITE" id="PS50097">
    <property type="entry name" value="BTB"/>
    <property type="match status" value="1"/>
</dbReference>
<dbReference type="Gene3D" id="3.30.710.10">
    <property type="entry name" value="Potassium Channel Kv1.1, Chain A"/>
    <property type="match status" value="1"/>
</dbReference>
<keyword evidence="4" id="KW-1185">Reference proteome</keyword>
<dbReference type="Pfam" id="PF00651">
    <property type="entry name" value="BTB"/>
    <property type="match status" value="1"/>
</dbReference>
<dbReference type="InterPro" id="IPR011333">
    <property type="entry name" value="SKP1/BTB/POZ_sf"/>
</dbReference>
<dbReference type="EMBL" id="JBICBT010000691">
    <property type="protein sequence ID" value="KAL3105191.1"/>
    <property type="molecule type" value="Genomic_DNA"/>
</dbReference>
<dbReference type="PANTHER" id="PTHR45774:SF3">
    <property type="entry name" value="BTB (POZ) DOMAIN-CONTAINING 2B-RELATED"/>
    <property type="match status" value="1"/>
</dbReference>
<dbReference type="AlphaFoldDB" id="A0ABD2KQR0"/>
<evidence type="ECO:0000313" key="4">
    <source>
        <dbReference type="Proteomes" id="UP001620626"/>
    </source>
</evidence>
<dbReference type="Gene3D" id="2.60.210.10">
    <property type="entry name" value="Apoptosis, Tumor Necrosis Factor Receptor Associated Protein 2, Chain A"/>
    <property type="match status" value="2"/>
</dbReference>
<dbReference type="InterPro" id="IPR002083">
    <property type="entry name" value="MATH/TRAF_dom"/>
</dbReference>
<dbReference type="SMART" id="SM00061">
    <property type="entry name" value="MATH"/>
    <property type="match status" value="2"/>
</dbReference>
<proteinExistence type="predicted"/>
<comment type="caution">
    <text evidence="3">The sequence shown here is derived from an EMBL/GenBank/DDBJ whole genome shotgun (WGS) entry which is preliminary data.</text>
</comment>
<dbReference type="SUPFAM" id="SSF49599">
    <property type="entry name" value="TRAF domain-like"/>
    <property type="match status" value="2"/>
</dbReference>
<dbReference type="SUPFAM" id="SSF54695">
    <property type="entry name" value="POZ domain"/>
    <property type="match status" value="1"/>
</dbReference>
<evidence type="ECO:0000313" key="3">
    <source>
        <dbReference type="EMBL" id="KAL3105191.1"/>
    </source>
</evidence>
<feature type="domain" description="BTB" evidence="1">
    <location>
        <begin position="25"/>
        <end position="97"/>
    </location>
</feature>
<evidence type="ECO:0000259" key="2">
    <source>
        <dbReference type="PROSITE" id="PS50144"/>
    </source>
</evidence>
<name>A0ABD2KQR0_9BILA</name>
<dbReference type="SMART" id="SM00875">
    <property type="entry name" value="BACK"/>
    <property type="match status" value="1"/>
</dbReference>
<evidence type="ECO:0008006" key="5">
    <source>
        <dbReference type="Google" id="ProtNLM"/>
    </source>
</evidence>
<protein>
    <recommendedName>
        <fullName evidence="5">BTB domain-containing protein</fullName>
    </recommendedName>
</protein>
<accession>A0ABD2KQR0</accession>
<dbReference type="Pfam" id="PF07707">
    <property type="entry name" value="BACK"/>
    <property type="match status" value="1"/>
</dbReference>
<dbReference type="PROSITE" id="PS50144">
    <property type="entry name" value="MATH"/>
    <property type="match status" value="1"/>
</dbReference>
<dbReference type="Proteomes" id="UP001620626">
    <property type="component" value="Unassembled WGS sequence"/>
</dbReference>
<dbReference type="InterPro" id="IPR000210">
    <property type="entry name" value="BTB/POZ_dom"/>
</dbReference>
<dbReference type="InterPro" id="IPR011705">
    <property type="entry name" value="BACK"/>
</dbReference>
<dbReference type="InterPro" id="IPR008974">
    <property type="entry name" value="TRAF-like"/>
</dbReference>
<dbReference type="SMART" id="SM00225">
    <property type="entry name" value="BTB"/>
    <property type="match status" value="1"/>
</dbReference>
<feature type="domain" description="MATH" evidence="2">
    <location>
        <begin position="409"/>
        <end position="542"/>
    </location>
</feature>
<sequence>MSSLSSKSGNLKERMKHLLSTGDKADLQFLVGEGEGKELFRAHKVIIGSYDVFKAMIDFDSKSERTENVPIEIPDISANAFKVMLSFIYAEDLSELDGDNAMDVFYAAKKYNIASLIDHSRKKIPMPNHHTVFLLYAQARLFDLEDLTKNCMAYIEKNGKALFESEQFFQVDQNLLCEILDKLINTSELDIWEAAFRWADEKCRENAIECTGENCRTVLGPALFKIRFPLMTKEDFLKIPSDLLTMEEMLGIYQFHCHPPNSPGAFPLKFSSQERICDRNEGTLLLDIEKFSEFARENLGSERSSETMHIKGMPWKILAQIKNENDFAFFLCHTASEEDPNWSCKCSATFRIVFQKNGAKDYTWKFIDHILTINQRLMDPSKLHNEDKVTLAIDITEVEKFDTNPNISNGTIVMEIYKLSEFAREICGSERSSKNEVSIGGFPWKINAKIKENKSKKCMGFYLKCVAPTKNVNRSLQCSATFRLVSQMSGTEDLIGKFNDRIFNSKITERGFDKFITFSSLMDSWRGLYDKEDDKVTLAIEVFVEEPKMDNFISDPNKSTGKIVLEIGKFSEFAREICKSERSSETVLIGGLPWKILAKKMKAMK</sequence>
<gene>
    <name evidence="3" type="ORF">niasHT_028863</name>
</gene>
<dbReference type="Pfam" id="PF00917">
    <property type="entry name" value="MATH"/>
    <property type="match status" value="1"/>
</dbReference>
<evidence type="ECO:0000259" key="1">
    <source>
        <dbReference type="PROSITE" id="PS50097"/>
    </source>
</evidence>
<reference evidence="3 4" key="1">
    <citation type="submission" date="2024-10" db="EMBL/GenBank/DDBJ databases">
        <authorList>
            <person name="Kim D."/>
        </authorList>
    </citation>
    <scope>NUCLEOTIDE SEQUENCE [LARGE SCALE GENOMIC DNA]</scope>
    <source>
        <strain evidence="3">BH-2024</strain>
    </source>
</reference>
<dbReference type="Gene3D" id="1.25.40.420">
    <property type="match status" value="1"/>
</dbReference>
<organism evidence="3 4">
    <name type="scientific">Heterodera trifolii</name>
    <dbReference type="NCBI Taxonomy" id="157864"/>
    <lineage>
        <taxon>Eukaryota</taxon>
        <taxon>Metazoa</taxon>
        <taxon>Ecdysozoa</taxon>
        <taxon>Nematoda</taxon>
        <taxon>Chromadorea</taxon>
        <taxon>Rhabditida</taxon>
        <taxon>Tylenchina</taxon>
        <taxon>Tylenchomorpha</taxon>
        <taxon>Tylenchoidea</taxon>
        <taxon>Heteroderidae</taxon>
        <taxon>Heteroderinae</taxon>
        <taxon>Heterodera</taxon>
    </lineage>
</organism>
<dbReference type="Pfam" id="PF22486">
    <property type="entry name" value="MATH_2"/>
    <property type="match status" value="1"/>
</dbReference>
<dbReference type="PANTHER" id="PTHR45774">
    <property type="entry name" value="BTB/POZ DOMAIN-CONTAINING"/>
    <property type="match status" value="1"/>
</dbReference>